<dbReference type="OrthoDB" id="7980809at2759"/>
<dbReference type="GO" id="GO:0019005">
    <property type="term" value="C:SCF ubiquitin ligase complex"/>
    <property type="evidence" value="ECO:0007669"/>
    <property type="project" value="TreeGrafter"/>
</dbReference>
<reference evidence="1" key="1">
    <citation type="submission" date="2020-05" db="UniProtKB">
        <authorList>
            <consortium name="EnsemblMetazoa"/>
        </authorList>
    </citation>
    <scope>IDENTIFICATION</scope>
    <source>
        <strain evidence="1">USDA</strain>
    </source>
</reference>
<dbReference type="Proteomes" id="UP000095300">
    <property type="component" value="Unassembled WGS sequence"/>
</dbReference>
<accession>A0A1I8PG78</accession>
<proteinExistence type="predicted"/>
<protein>
    <submittedName>
        <fullName evidence="1">Uncharacterized protein</fullName>
    </submittedName>
</protein>
<gene>
    <name evidence="1" type="primary">106094613</name>
</gene>
<dbReference type="SUPFAM" id="SSF52047">
    <property type="entry name" value="RNI-like"/>
    <property type="match status" value="1"/>
</dbReference>
<dbReference type="PANTHER" id="PTHR13318">
    <property type="entry name" value="PARTNER OF PAIRED, ISOFORM B-RELATED"/>
    <property type="match status" value="1"/>
</dbReference>
<keyword evidence="2" id="KW-1185">Reference proteome</keyword>
<dbReference type="EnsemblMetazoa" id="SCAU007828-RA">
    <property type="protein sequence ID" value="SCAU007828-PA"/>
    <property type="gene ID" value="SCAU007828"/>
</dbReference>
<dbReference type="Gene3D" id="3.80.10.10">
    <property type="entry name" value="Ribonuclease Inhibitor"/>
    <property type="match status" value="1"/>
</dbReference>
<name>A0A1I8PG78_STOCA</name>
<evidence type="ECO:0000313" key="1">
    <source>
        <dbReference type="EnsemblMetazoa" id="SCAU007828-PA"/>
    </source>
</evidence>
<dbReference type="GO" id="GO:0031146">
    <property type="term" value="P:SCF-dependent proteasomal ubiquitin-dependent protein catabolic process"/>
    <property type="evidence" value="ECO:0007669"/>
    <property type="project" value="TreeGrafter"/>
</dbReference>
<dbReference type="InterPro" id="IPR032675">
    <property type="entry name" value="LRR_dom_sf"/>
</dbReference>
<evidence type="ECO:0000313" key="2">
    <source>
        <dbReference type="Proteomes" id="UP000095300"/>
    </source>
</evidence>
<dbReference type="VEuPathDB" id="VectorBase:SCAU007828"/>
<sequence length="614" mass="71147">MSGTQTMVSGVKIFQDNYIIKKILECLSLSEQLRLLDVSESFRYVIVNLIWLVKYRTLHLHQTLYETLIDEPAMPLAPGDAVDMAKHDYLGLNRIKQSKVALKVQLCKRFLRSHAPNVKILKVYSEYYDFKGFQGVTLNSIDIFKNILHLSYHKLVVTNEQLALLSQHCRQLRRVEFIECFCEELATLIPGDNLKIENLVNMPRLEALIIQADPSLTAPRNEMECNILWQLLNELQLKCLQLRNITIVDSQWTEGNGAGDFQDIDSSCLQCLDVGYISDEFWHTFTGFLKKLPELRELFIKVANCNTAIKLATVEILSATCQHLQRLSIENCDLHVENFCVFKKLKELSLTGCGGFTFANLQQVMGGLELERFTLINTRVLGVIYHIYVSPSLQSITVDTILFTTISEAFQKSLNKFENLHSLNWLNGDINDNWIIDKCPNLRVLNIPNVYLLRRVVFTMKSLQHLTFTSCKGLSWRFIWILIKNLTLKCLNLQTHDLMNDHKEIPQSTKTTLCMIIIPFGIFQEAETFWLDLLNLNERLKILFYGSHENLLHINFIHNLLRHQHLPQRLRYLKICGFSIDICDLQNKLMDTMQQINGNTSHYRSRNMPFTIEI</sequence>
<organism evidence="1 2">
    <name type="scientific">Stomoxys calcitrans</name>
    <name type="common">Stable fly</name>
    <name type="synonym">Conops calcitrans</name>
    <dbReference type="NCBI Taxonomy" id="35570"/>
    <lineage>
        <taxon>Eukaryota</taxon>
        <taxon>Metazoa</taxon>
        <taxon>Ecdysozoa</taxon>
        <taxon>Arthropoda</taxon>
        <taxon>Hexapoda</taxon>
        <taxon>Insecta</taxon>
        <taxon>Pterygota</taxon>
        <taxon>Neoptera</taxon>
        <taxon>Endopterygota</taxon>
        <taxon>Diptera</taxon>
        <taxon>Brachycera</taxon>
        <taxon>Muscomorpha</taxon>
        <taxon>Muscoidea</taxon>
        <taxon>Muscidae</taxon>
        <taxon>Stomoxys</taxon>
    </lineage>
</organism>
<dbReference type="KEGG" id="scac:106094613"/>
<dbReference type="AlphaFoldDB" id="A0A1I8PG78"/>